<reference evidence="1" key="1">
    <citation type="submission" date="2020-11" db="EMBL/GenBank/DDBJ databases">
        <title>Azospira inquinata sp. nov.</title>
        <authorList>
            <person name="Moe W.M."/>
            <person name="Mikes M.C."/>
        </authorList>
    </citation>
    <scope>NUCLEOTIDE SEQUENCE</scope>
    <source>
        <strain evidence="1">Azo-3</strain>
    </source>
</reference>
<dbReference type="EMBL" id="CP064782">
    <property type="protein sequence ID" value="QWT49172.1"/>
    <property type="molecule type" value="Genomic_DNA"/>
</dbReference>
<keyword evidence="2" id="KW-1185">Reference proteome</keyword>
<protein>
    <submittedName>
        <fullName evidence="1">Uncharacterized protein</fullName>
    </submittedName>
</protein>
<gene>
    <name evidence="1" type="ORF">Azoinq_00695</name>
</gene>
<dbReference type="Proteomes" id="UP000683428">
    <property type="component" value="Chromosome"/>
</dbReference>
<dbReference type="RefSeq" id="WP_216127905.1">
    <property type="nucleotide sequence ID" value="NZ_CP064782.1"/>
</dbReference>
<sequence length="60" mass="6484">MIHIQETSSAQGQALCTQWGVQAIPYGDAWWLLGRGVNRVVASLAGLSADDLNPMPVFSR</sequence>
<dbReference type="AlphaFoldDB" id="A0A975XUV1"/>
<proteinExistence type="predicted"/>
<organism evidence="1 2">
    <name type="scientific">Azospira inquinata</name>
    <dbReference type="NCBI Taxonomy" id="2785627"/>
    <lineage>
        <taxon>Bacteria</taxon>
        <taxon>Pseudomonadati</taxon>
        <taxon>Pseudomonadota</taxon>
        <taxon>Betaproteobacteria</taxon>
        <taxon>Rhodocyclales</taxon>
        <taxon>Rhodocyclaceae</taxon>
        <taxon>Azospira</taxon>
    </lineage>
</organism>
<evidence type="ECO:0000313" key="2">
    <source>
        <dbReference type="Proteomes" id="UP000683428"/>
    </source>
</evidence>
<dbReference type="KEGG" id="aiq:Azoinq_00695"/>
<name>A0A975XUV1_9RHOO</name>
<evidence type="ECO:0000313" key="1">
    <source>
        <dbReference type="EMBL" id="QWT49172.1"/>
    </source>
</evidence>
<accession>A0A975XUV1</accession>